<organism evidence="4 5">
    <name type="scientific">Leucobacter muris</name>
    <dbReference type="NCBI Taxonomy" id="1935379"/>
    <lineage>
        <taxon>Bacteria</taxon>
        <taxon>Bacillati</taxon>
        <taxon>Actinomycetota</taxon>
        <taxon>Actinomycetes</taxon>
        <taxon>Micrococcales</taxon>
        <taxon>Microbacteriaceae</taxon>
        <taxon>Leucobacter</taxon>
    </lineage>
</organism>
<dbReference type="Gene3D" id="1.10.260.40">
    <property type="entry name" value="lambda repressor-like DNA-binding domains"/>
    <property type="match status" value="1"/>
</dbReference>
<dbReference type="Proteomes" id="UP000285768">
    <property type="component" value="Chromosome"/>
</dbReference>
<evidence type="ECO:0000313" key="4">
    <source>
        <dbReference type="EMBL" id="QAB17328.1"/>
    </source>
</evidence>
<protein>
    <submittedName>
        <fullName evidence="4">XRE family transcriptional regulator</fullName>
    </submittedName>
</protein>
<dbReference type="Pfam" id="PF06114">
    <property type="entry name" value="Peptidase_M78"/>
    <property type="match status" value="1"/>
</dbReference>
<dbReference type="EMBL" id="CP035037">
    <property type="protein sequence ID" value="QAB17328.1"/>
    <property type="molecule type" value="Genomic_DNA"/>
</dbReference>
<name>A0ABX5QE80_9MICO</name>
<dbReference type="InterPro" id="IPR001387">
    <property type="entry name" value="Cro/C1-type_HTH"/>
</dbReference>
<dbReference type="PANTHER" id="PTHR46797:SF1">
    <property type="entry name" value="METHYLPHOSPHONATE SYNTHASE"/>
    <property type="match status" value="1"/>
</dbReference>
<dbReference type="PANTHER" id="PTHR46797">
    <property type="entry name" value="HTH-TYPE TRANSCRIPTIONAL REGULATOR"/>
    <property type="match status" value="1"/>
</dbReference>
<dbReference type="CDD" id="cd00093">
    <property type="entry name" value="HTH_XRE"/>
    <property type="match status" value="1"/>
</dbReference>
<evidence type="ECO:0000259" key="3">
    <source>
        <dbReference type="PROSITE" id="PS50943"/>
    </source>
</evidence>
<proteinExistence type="inferred from homology"/>
<evidence type="ECO:0000256" key="2">
    <source>
        <dbReference type="ARBA" id="ARBA00023125"/>
    </source>
</evidence>
<dbReference type="Pfam" id="PF13560">
    <property type="entry name" value="HTH_31"/>
    <property type="match status" value="1"/>
</dbReference>
<keyword evidence="5" id="KW-1185">Reference proteome</keyword>
<feature type="domain" description="HTH cro/C1-type" evidence="3">
    <location>
        <begin position="23"/>
        <end position="77"/>
    </location>
</feature>
<dbReference type="SMART" id="SM00530">
    <property type="entry name" value="HTH_XRE"/>
    <property type="match status" value="1"/>
</dbReference>
<accession>A0ABX5QE80</accession>
<reference evidence="4 5" key="1">
    <citation type="submission" date="2019-01" db="EMBL/GenBank/DDBJ databases">
        <title>Leucobacter muris sp. nov. isolated from the nose of a laboratory mouse.</title>
        <authorList>
            <person name="Benga L."/>
            <person name="Sproeer C."/>
            <person name="Schumann P."/>
            <person name="Verbarg S."/>
            <person name="Bunk B."/>
            <person name="Engelhardt E."/>
            <person name="Benten P.M."/>
            <person name="Sager M."/>
        </authorList>
    </citation>
    <scope>NUCLEOTIDE SEQUENCE [LARGE SCALE GENOMIC DNA]</scope>
    <source>
        <strain evidence="4 5">DSM 101948</strain>
    </source>
</reference>
<dbReference type="SUPFAM" id="SSF47413">
    <property type="entry name" value="lambda repressor-like DNA-binding domains"/>
    <property type="match status" value="1"/>
</dbReference>
<dbReference type="InterPro" id="IPR010982">
    <property type="entry name" value="Lambda_DNA-bd_dom_sf"/>
</dbReference>
<dbReference type="InterPro" id="IPR050807">
    <property type="entry name" value="TransReg_Diox_bact_type"/>
</dbReference>
<keyword evidence="2" id="KW-0238">DNA-binding</keyword>
<gene>
    <name evidence="4" type="ORF">Leucomu_04775</name>
</gene>
<dbReference type="InterPro" id="IPR010359">
    <property type="entry name" value="IrrE_HExxH"/>
</dbReference>
<sequence>MAPDTTPTQGESELDRLLLGKRLKFFRTRAGLTLEQLGERVGVVASQLSHIETGRREPRLGLLQSIARELGIDPSELLRREPPDHRSALEIELERAQSTPGYLRLGLPHVRTPRTLSDDALESLVGMHRELARRSRAAAATSEEARRANTAIRMQMRERDNYIHEIELVASDLMRRIGHTTGAVTHRTVAMLAEMLGFTLIFVDDLPSNTRSITDLENGRIYLPPASIPGGHGLRSLALQAMAHRVLGHAEPASYAEFLEQRLQINYFAAACLMPEARAVDFLQQAKRNRNLAIEDLRDAFGVTHEAAAHRFTNLATQHLDLRVHHYRADGEGALVRGYENDDLPFPSDASGSIEGEMLCHKWGGRTAFHRTNRTSEFYQYTDTPAGTYWSSVQTGDAEQGPFAIACGVAFDDAKWFRGRETPVRRVSTCPDEACCRTPSPDLLTRWQGKAWPSARMHQHVLSPLPTGTFPGVDDTAMYEFLSKHAPEA</sequence>
<comment type="similarity">
    <text evidence="1">Belongs to the short-chain fatty acyl-CoA assimilation regulator (ScfR) family.</text>
</comment>
<evidence type="ECO:0000256" key="1">
    <source>
        <dbReference type="ARBA" id="ARBA00007227"/>
    </source>
</evidence>
<evidence type="ECO:0000313" key="5">
    <source>
        <dbReference type="Proteomes" id="UP000285768"/>
    </source>
</evidence>
<dbReference type="PROSITE" id="PS50943">
    <property type="entry name" value="HTH_CROC1"/>
    <property type="match status" value="1"/>
</dbReference>
<dbReference type="RefSeq" id="WP_017885181.1">
    <property type="nucleotide sequence ID" value="NZ_CP035037.1"/>
</dbReference>